<proteinExistence type="predicted"/>
<gene>
    <name evidence="1" type="ORF">K8W16_07690</name>
</gene>
<organism evidence="1 2">
    <name type="scientific">Mailhella massiliensis</name>
    <dbReference type="NCBI Taxonomy" id="1903261"/>
    <lineage>
        <taxon>Bacteria</taxon>
        <taxon>Pseudomonadati</taxon>
        <taxon>Thermodesulfobacteriota</taxon>
        <taxon>Desulfovibrionia</taxon>
        <taxon>Desulfovibrionales</taxon>
        <taxon>Desulfovibrionaceae</taxon>
        <taxon>Mailhella</taxon>
    </lineage>
</organism>
<comment type="caution">
    <text evidence="1">The sequence shown here is derived from an EMBL/GenBank/DDBJ whole genome shotgun (WGS) entry which is preliminary data.</text>
</comment>
<sequence length="94" mass="10420">MKFESLEKCGGKWFSSLDRSAQNAVTDLGYYIYVDLENLQTRLRTLSELTGQQSEGLPIADMDGLGLIIGDYAEALDAVIEHFRDMRSAGRVSA</sequence>
<reference evidence="1" key="1">
    <citation type="journal article" date="2021" name="PeerJ">
        <title>Extensive microbial diversity within the chicken gut microbiome revealed by metagenomics and culture.</title>
        <authorList>
            <person name="Gilroy R."/>
            <person name="Ravi A."/>
            <person name="Getino M."/>
            <person name="Pursley I."/>
            <person name="Horton D.L."/>
            <person name="Alikhan N.F."/>
            <person name="Baker D."/>
            <person name="Gharbi K."/>
            <person name="Hall N."/>
            <person name="Watson M."/>
            <person name="Adriaenssens E.M."/>
            <person name="Foster-Nyarko E."/>
            <person name="Jarju S."/>
            <person name="Secka A."/>
            <person name="Antonio M."/>
            <person name="Oren A."/>
            <person name="Chaudhuri R.R."/>
            <person name="La Ragione R."/>
            <person name="Hildebrand F."/>
            <person name="Pallen M.J."/>
        </authorList>
    </citation>
    <scope>NUCLEOTIDE SEQUENCE</scope>
    <source>
        <strain evidence="1">ChiGjej2B2-19336</strain>
    </source>
</reference>
<name>A0A921AW89_9BACT</name>
<evidence type="ECO:0000313" key="2">
    <source>
        <dbReference type="Proteomes" id="UP000698963"/>
    </source>
</evidence>
<accession>A0A921AW89</accession>
<dbReference type="Proteomes" id="UP000698963">
    <property type="component" value="Unassembled WGS sequence"/>
</dbReference>
<protein>
    <submittedName>
        <fullName evidence="1">Uncharacterized protein</fullName>
    </submittedName>
</protein>
<dbReference type="RefSeq" id="WP_304122563.1">
    <property type="nucleotide sequence ID" value="NZ_DYZA01000154.1"/>
</dbReference>
<dbReference type="EMBL" id="DYZA01000154">
    <property type="protein sequence ID" value="HJD97512.1"/>
    <property type="molecule type" value="Genomic_DNA"/>
</dbReference>
<reference evidence="1" key="2">
    <citation type="submission" date="2021-09" db="EMBL/GenBank/DDBJ databases">
        <authorList>
            <person name="Gilroy R."/>
        </authorList>
    </citation>
    <scope>NUCLEOTIDE SEQUENCE</scope>
    <source>
        <strain evidence="1">ChiGjej2B2-19336</strain>
    </source>
</reference>
<evidence type="ECO:0000313" key="1">
    <source>
        <dbReference type="EMBL" id="HJD97512.1"/>
    </source>
</evidence>
<dbReference type="AlphaFoldDB" id="A0A921AW89"/>